<dbReference type="InterPro" id="IPR001660">
    <property type="entry name" value="SAM"/>
</dbReference>
<feature type="domain" description="SAM" evidence="1">
    <location>
        <begin position="102"/>
        <end position="167"/>
    </location>
</feature>
<protein>
    <recommendedName>
        <fullName evidence="1">SAM domain-containing protein</fullName>
    </recommendedName>
</protein>
<dbReference type="Proteomes" id="UP000494106">
    <property type="component" value="Unassembled WGS sequence"/>
</dbReference>
<dbReference type="AlphaFoldDB" id="A0A8S1A0P2"/>
<evidence type="ECO:0000313" key="3">
    <source>
        <dbReference type="Proteomes" id="UP000494106"/>
    </source>
</evidence>
<dbReference type="EMBL" id="CADEBC010000497">
    <property type="protein sequence ID" value="CAB3238131.1"/>
    <property type="molecule type" value="Genomic_DNA"/>
</dbReference>
<comment type="caution">
    <text evidence="2">The sequence shown here is derived from an EMBL/GenBank/DDBJ whole genome shotgun (WGS) entry which is preliminary data.</text>
</comment>
<organism evidence="2 3">
    <name type="scientific">Arctia plantaginis</name>
    <name type="common">Wood tiger moth</name>
    <name type="synonym">Phalaena plantaginis</name>
    <dbReference type="NCBI Taxonomy" id="874455"/>
    <lineage>
        <taxon>Eukaryota</taxon>
        <taxon>Metazoa</taxon>
        <taxon>Ecdysozoa</taxon>
        <taxon>Arthropoda</taxon>
        <taxon>Hexapoda</taxon>
        <taxon>Insecta</taxon>
        <taxon>Pterygota</taxon>
        <taxon>Neoptera</taxon>
        <taxon>Endopterygota</taxon>
        <taxon>Lepidoptera</taxon>
        <taxon>Glossata</taxon>
        <taxon>Ditrysia</taxon>
        <taxon>Noctuoidea</taxon>
        <taxon>Erebidae</taxon>
        <taxon>Arctiinae</taxon>
        <taxon>Arctia</taxon>
    </lineage>
</organism>
<proteinExistence type="predicted"/>
<dbReference type="Pfam" id="PF07647">
    <property type="entry name" value="SAM_2"/>
    <property type="match status" value="1"/>
</dbReference>
<name>A0A8S1A0P2_ARCPL</name>
<sequence>MNLAQSSIITTNIGTTPVAEVRLIKPVKVRFPKRKPSVVIIEKQKVYITADKTTCAECSCFPKDSPYMKPPKLRRCQVSPLTLYELAADVVDSLPLPEALQWSEDDVVKWMEEVVGLPQYKDSLIDNHINGFRLIWLENTWILQMINIRIHDHVKAIISQVRKLYSLDFIKFSRSIGLPPRKPLTHCTSFKSRTGPSWGIRQNWKRSDILRWMKIIGPVPVHRDHWDLVWYQKPDFPKTLFGRIPPAYEREKLPQYPPPVEPTTEYQVPRKFPITPTDDVHLIWMEHRPDSPDVAELFKVSEKDGSAIGPVRKTLMPKKIRLKGLTGKDLLLARRLMPKPKFLK</sequence>
<evidence type="ECO:0000259" key="1">
    <source>
        <dbReference type="PROSITE" id="PS50105"/>
    </source>
</evidence>
<dbReference type="PANTHER" id="PTHR46829">
    <property type="entry name" value="STERILE ALPHA MOTIF DOMAIN-CONTAINING PROTEIN 15"/>
    <property type="match status" value="1"/>
</dbReference>
<reference evidence="2 3" key="1">
    <citation type="submission" date="2020-04" db="EMBL/GenBank/DDBJ databases">
        <authorList>
            <person name="Wallbank WR R."/>
            <person name="Pardo Diaz C."/>
            <person name="Kozak K."/>
            <person name="Martin S."/>
            <person name="Jiggins C."/>
            <person name="Moest M."/>
            <person name="Warren A I."/>
            <person name="Byers J.R.P. K."/>
            <person name="Montejo-Kovacevich G."/>
            <person name="Yen C E."/>
        </authorList>
    </citation>
    <scope>NUCLEOTIDE SEQUENCE [LARGE SCALE GENOMIC DNA]</scope>
</reference>
<accession>A0A8S1A0P2</accession>
<keyword evidence="3" id="KW-1185">Reference proteome</keyword>
<dbReference type="Gene3D" id="1.10.150.50">
    <property type="entry name" value="Transcription Factor, Ets-1"/>
    <property type="match status" value="1"/>
</dbReference>
<dbReference type="SUPFAM" id="SSF47769">
    <property type="entry name" value="SAM/Pointed domain"/>
    <property type="match status" value="1"/>
</dbReference>
<evidence type="ECO:0000313" key="2">
    <source>
        <dbReference type="EMBL" id="CAB3238131.1"/>
    </source>
</evidence>
<dbReference type="OrthoDB" id="6133291at2759"/>
<dbReference type="PROSITE" id="PS50105">
    <property type="entry name" value="SAM_DOMAIN"/>
    <property type="match status" value="1"/>
</dbReference>
<dbReference type="InterPro" id="IPR013761">
    <property type="entry name" value="SAM/pointed_sf"/>
</dbReference>
<gene>
    <name evidence="2" type="ORF">APLA_LOCUS7311</name>
</gene>
<dbReference type="PANTHER" id="PTHR46829:SF1">
    <property type="entry name" value="STERILE ALPHA MOTIF DOMAIN-CONTAINING PROTEIN 15"/>
    <property type="match status" value="1"/>
</dbReference>